<dbReference type="InterPro" id="IPR002347">
    <property type="entry name" value="SDR_fam"/>
</dbReference>
<gene>
    <name evidence="2" type="ORF">E1288_38130</name>
</gene>
<accession>A0A4R4Y730</accession>
<comment type="caution">
    <text evidence="2">The sequence shown here is derived from an EMBL/GenBank/DDBJ whole genome shotgun (WGS) entry which is preliminary data.</text>
</comment>
<sequence>MIAGQVPSRQNAGVGSRIRAPSPGSPEEIAKVIAFLCSPGASFMTGAAVPADGGYTAV</sequence>
<protein>
    <submittedName>
        <fullName evidence="2">SDR family oxidoreductase</fullName>
    </submittedName>
</protein>
<dbReference type="Gene3D" id="3.40.50.720">
    <property type="entry name" value="NAD(P)-binding Rossmann-like Domain"/>
    <property type="match status" value="1"/>
</dbReference>
<dbReference type="RefSeq" id="WP_132493545.1">
    <property type="nucleotide sequence ID" value="NZ_SMKW01000082.1"/>
</dbReference>
<dbReference type="InterPro" id="IPR036291">
    <property type="entry name" value="NAD(P)-bd_dom_sf"/>
</dbReference>
<dbReference type="SUPFAM" id="SSF51735">
    <property type="entry name" value="NAD(P)-binding Rossmann-fold domains"/>
    <property type="match status" value="1"/>
</dbReference>
<reference evidence="2 3" key="1">
    <citation type="submission" date="2019-03" db="EMBL/GenBank/DDBJ databases">
        <title>Draft genome sequences of novel Actinobacteria.</title>
        <authorList>
            <person name="Sahin N."/>
            <person name="Ay H."/>
            <person name="Saygin H."/>
        </authorList>
    </citation>
    <scope>NUCLEOTIDE SEQUENCE [LARGE SCALE GENOMIC DNA]</scope>
    <source>
        <strain evidence="2 3">7K502</strain>
    </source>
</reference>
<evidence type="ECO:0000256" key="1">
    <source>
        <dbReference type="SAM" id="MobiDB-lite"/>
    </source>
</evidence>
<proteinExistence type="predicted"/>
<keyword evidence="3" id="KW-1185">Reference proteome</keyword>
<evidence type="ECO:0000313" key="3">
    <source>
        <dbReference type="Proteomes" id="UP000294947"/>
    </source>
</evidence>
<evidence type="ECO:0000313" key="2">
    <source>
        <dbReference type="EMBL" id="TDD38812.1"/>
    </source>
</evidence>
<dbReference type="EMBL" id="SMKW01000082">
    <property type="protein sequence ID" value="TDD38812.1"/>
    <property type="molecule type" value="Genomic_DNA"/>
</dbReference>
<dbReference type="OrthoDB" id="9809287at2"/>
<name>A0A4R4Y730_9PSEU</name>
<dbReference type="AlphaFoldDB" id="A0A4R4Y730"/>
<feature type="region of interest" description="Disordered" evidence="1">
    <location>
        <begin position="1"/>
        <end position="25"/>
    </location>
</feature>
<dbReference type="Pfam" id="PF13561">
    <property type="entry name" value="adh_short_C2"/>
    <property type="match status" value="1"/>
</dbReference>
<organism evidence="2 3">
    <name type="scientific">Saccharopolyspora elongata</name>
    <dbReference type="NCBI Taxonomy" id="2530387"/>
    <lineage>
        <taxon>Bacteria</taxon>
        <taxon>Bacillati</taxon>
        <taxon>Actinomycetota</taxon>
        <taxon>Actinomycetes</taxon>
        <taxon>Pseudonocardiales</taxon>
        <taxon>Pseudonocardiaceae</taxon>
        <taxon>Saccharopolyspora</taxon>
    </lineage>
</organism>
<dbReference type="Proteomes" id="UP000294947">
    <property type="component" value="Unassembled WGS sequence"/>
</dbReference>